<dbReference type="Proteomes" id="UP000297814">
    <property type="component" value="Unassembled WGS sequence"/>
</dbReference>
<sequence length="281" mass="32835">MSYGSNSSGRSSNSSSVQSMADEWEPYIDTRTHAHRGHNKLGRPGPRLGENPLVTAHADKTSDRMERKAKAERKVQSEVRKEGDRYQHNIGTNIGPTLKRLQHIYLQNRLQYPPQHRTRTKTNVGSTSKQLESHHLGRYQAKNTTAPADLGYTSNTELYYPVNSRTQVQEGERAPTPEHSEVEAKREEEKVEEKISIITGIGFRYPYMRQREKDVANTRKNEIREYFGSTISHAERREEKRPSPNERNRLREHRTAIVDREVKRQEDLEERQRIERQRCDY</sequence>
<evidence type="ECO:0000313" key="2">
    <source>
        <dbReference type="EMBL" id="TGO32188.1"/>
    </source>
</evidence>
<feature type="compositionally biased region" description="Low complexity" evidence="1">
    <location>
        <begin position="1"/>
        <end position="16"/>
    </location>
</feature>
<dbReference type="EMBL" id="PQXK01000342">
    <property type="protein sequence ID" value="TGO32188.1"/>
    <property type="molecule type" value="Genomic_DNA"/>
</dbReference>
<gene>
    <name evidence="2" type="ORF">BHYA_0342g00070</name>
</gene>
<protein>
    <submittedName>
        <fullName evidence="2">Uncharacterized protein</fullName>
    </submittedName>
</protein>
<feature type="region of interest" description="Disordered" evidence="1">
    <location>
        <begin position="165"/>
        <end position="187"/>
    </location>
</feature>
<feature type="region of interest" description="Disordered" evidence="1">
    <location>
        <begin position="226"/>
        <end position="281"/>
    </location>
</feature>
<keyword evidence="3" id="KW-1185">Reference proteome</keyword>
<feature type="compositionally biased region" description="Basic and acidic residues" evidence="1">
    <location>
        <begin position="170"/>
        <end position="187"/>
    </location>
</feature>
<name>A0A4Z1G879_9HELO</name>
<dbReference type="AlphaFoldDB" id="A0A4Z1G879"/>
<comment type="caution">
    <text evidence="2">The sequence shown here is derived from an EMBL/GenBank/DDBJ whole genome shotgun (WGS) entry which is preliminary data.</text>
</comment>
<feature type="compositionally biased region" description="Basic and acidic residues" evidence="1">
    <location>
        <begin position="57"/>
        <end position="69"/>
    </location>
</feature>
<organism evidence="2 3">
    <name type="scientific">Botrytis hyacinthi</name>
    <dbReference type="NCBI Taxonomy" id="278943"/>
    <lineage>
        <taxon>Eukaryota</taxon>
        <taxon>Fungi</taxon>
        <taxon>Dikarya</taxon>
        <taxon>Ascomycota</taxon>
        <taxon>Pezizomycotina</taxon>
        <taxon>Leotiomycetes</taxon>
        <taxon>Helotiales</taxon>
        <taxon>Sclerotiniaceae</taxon>
        <taxon>Botrytis</taxon>
    </lineage>
</organism>
<evidence type="ECO:0000313" key="3">
    <source>
        <dbReference type="Proteomes" id="UP000297814"/>
    </source>
</evidence>
<proteinExistence type="predicted"/>
<accession>A0A4Z1G879</accession>
<feature type="region of interest" description="Disordered" evidence="1">
    <location>
        <begin position="1"/>
        <end position="69"/>
    </location>
</feature>
<evidence type="ECO:0000256" key="1">
    <source>
        <dbReference type="SAM" id="MobiDB-lite"/>
    </source>
</evidence>
<feature type="compositionally biased region" description="Basic and acidic residues" evidence="1">
    <location>
        <begin position="233"/>
        <end position="281"/>
    </location>
</feature>
<reference evidence="2 3" key="1">
    <citation type="submission" date="2017-12" db="EMBL/GenBank/DDBJ databases">
        <title>Comparative genomics of Botrytis spp.</title>
        <authorList>
            <person name="Valero-Jimenez C.A."/>
            <person name="Tapia P."/>
            <person name="Veloso J."/>
            <person name="Silva-Moreno E."/>
            <person name="Staats M."/>
            <person name="Valdes J.H."/>
            <person name="Van Kan J.A.L."/>
        </authorList>
    </citation>
    <scope>NUCLEOTIDE SEQUENCE [LARGE SCALE GENOMIC DNA]</scope>
    <source>
        <strain evidence="2 3">Bh0001</strain>
    </source>
</reference>